<sequence length="150" mass="16490">MKYIKVLESGDELKLTTGFGGKINVFWNGLKIQKSDGRYPVNMNNESKSLDISRHKFTGSPIVLLDGQEIEIAKKLKAYEWVISMLPLLLIFIGGALGGLLGALGFSVNVLLFRSKLPTAVKVILSILVLGVTVITHFVVAGLIYYYIAF</sequence>
<evidence type="ECO:0000313" key="3">
    <source>
        <dbReference type="Proteomes" id="UP000198972"/>
    </source>
</evidence>
<reference evidence="2 3" key="1">
    <citation type="submission" date="2016-10" db="EMBL/GenBank/DDBJ databases">
        <authorList>
            <person name="de Groot N.N."/>
        </authorList>
    </citation>
    <scope>NUCLEOTIDE SEQUENCE [LARGE SCALE GENOMIC DNA]</scope>
    <source>
        <strain evidence="2 3">DSM 28129</strain>
    </source>
</reference>
<accession>A0A1G7LPH8</accession>
<evidence type="ECO:0000313" key="2">
    <source>
        <dbReference type="EMBL" id="SDF51427.1"/>
    </source>
</evidence>
<keyword evidence="1" id="KW-0812">Transmembrane</keyword>
<dbReference type="RefSeq" id="WP_091230134.1">
    <property type="nucleotide sequence ID" value="NZ_FNBG01000012.1"/>
</dbReference>
<dbReference type="AlphaFoldDB" id="A0A1G7LPH8"/>
<dbReference type="EMBL" id="FNBG01000012">
    <property type="protein sequence ID" value="SDF51427.1"/>
    <property type="molecule type" value="Genomic_DNA"/>
</dbReference>
<keyword evidence="1" id="KW-0472">Membrane</keyword>
<evidence type="ECO:0000256" key="1">
    <source>
        <dbReference type="SAM" id="Phobius"/>
    </source>
</evidence>
<feature type="transmembrane region" description="Helical" evidence="1">
    <location>
        <begin position="124"/>
        <end position="148"/>
    </location>
</feature>
<dbReference type="STRING" id="670482.SAMN04488542_11219"/>
<organism evidence="2 3">
    <name type="scientific">Fontibacillus panacisegetis</name>
    <dbReference type="NCBI Taxonomy" id="670482"/>
    <lineage>
        <taxon>Bacteria</taxon>
        <taxon>Bacillati</taxon>
        <taxon>Bacillota</taxon>
        <taxon>Bacilli</taxon>
        <taxon>Bacillales</taxon>
        <taxon>Paenibacillaceae</taxon>
        <taxon>Fontibacillus</taxon>
    </lineage>
</organism>
<keyword evidence="3" id="KW-1185">Reference proteome</keyword>
<proteinExistence type="predicted"/>
<protein>
    <submittedName>
        <fullName evidence="2">Uncharacterized protein</fullName>
    </submittedName>
</protein>
<name>A0A1G7LPH8_9BACL</name>
<keyword evidence="1" id="KW-1133">Transmembrane helix</keyword>
<gene>
    <name evidence="2" type="ORF">SAMN04488542_11219</name>
</gene>
<dbReference type="OrthoDB" id="9991039at2"/>
<feature type="transmembrane region" description="Helical" evidence="1">
    <location>
        <begin position="85"/>
        <end position="112"/>
    </location>
</feature>
<dbReference type="Proteomes" id="UP000198972">
    <property type="component" value="Unassembled WGS sequence"/>
</dbReference>